<dbReference type="InterPro" id="IPR008688">
    <property type="entry name" value="ATP_synth_Bsub_B/MI25"/>
</dbReference>
<comment type="similarity">
    <text evidence="1 9">Belongs to the eukaryotic ATPase B chain family.</text>
</comment>
<comment type="subcellular location">
    <subcellularLocation>
        <location evidence="9">Mitochondrion</location>
    </subcellularLocation>
    <subcellularLocation>
        <location evidence="9">Mitochondrion inner membrane</location>
    </subcellularLocation>
</comment>
<keyword evidence="5 9" id="KW-0999">Mitochondrion inner membrane</keyword>
<evidence type="ECO:0000313" key="10">
    <source>
        <dbReference type="EMBL" id="NOV46298.1"/>
    </source>
</evidence>
<dbReference type="SUPFAM" id="SSF161060">
    <property type="entry name" value="ATP synthase B chain-like"/>
    <property type="match status" value="1"/>
</dbReference>
<evidence type="ECO:0000256" key="7">
    <source>
        <dbReference type="ARBA" id="ARBA00023128"/>
    </source>
</evidence>
<accession>A0A6M2DMM8</accession>
<keyword evidence="2 9" id="KW-0813">Transport</keyword>
<reference evidence="10" key="1">
    <citation type="submission" date="2020-03" db="EMBL/GenBank/DDBJ databases">
        <title>Transcriptomic Profiling of the Digestive Tract of the Rat Flea, Xenopsylla cheopis, Following Blood Feeding and Infection with Yersinia pestis.</title>
        <authorList>
            <person name="Bland D.M."/>
            <person name="Martens C.A."/>
            <person name="Virtaneva K."/>
            <person name="Kanakabandi K."/>
            <person name="Long D."/>
            <person name="Rosenke R."/>
            <person name="Saturday G.A."/>
            <person name="Hoyt F.H."/>
            <person name="Bruno D.P."/>
            <person name="Ribeiro J.M.C."/>
            <person name="Hinnebusch J."/>
        </authorList>
    </citation>
    <scope>NUCLEOTIDE SEQUENCE</scope>
</reference>
<dbReference type="GO" id="GO:0045259">
    <property type="term" value="C:proton-transporting ATP synthase complex"/>
    <property type="evidence" value="ECO:0007669"/>
    <property type="project" value="UniProtKB-KW"/>
</dbReference>
<dbReference type="Pfam" id="PF05405">
    <property type="entry name" value="Mt_ATP-synt_B"/>
    <property type="match status" value="1"/>
</dbReference>
<dbReference type="GO" id="GO:0005743">
    <property type="term" value="C:mitochondrial inner membrane"/>
    <property type="evidence" value="ECO:0007669"/>
    <property type="project" value="UniProtKB-SubCell"/>
</dbReference>
<dbReference type="InterPro" id="IPR013837">
    <property type="entry name" value="ATP_synth_F0_suB"/>
</dbReference>
<comment type="subunit">
    <text evidence="9">F-type ATPases have 2 components, CF(1) - the catalytic core - and CF(0) - the membrane proton channel. CF(1) and CF(0) have multiple subunits.</text>
</comment>
<sequence>MLSKASLLAKATRPFAVAIRTTTQAATCPAPTKTEEAEAGERDLVNFPRPTRLEHSPKVRFGFIPETWFEFFYEKTGVTGPYMFGTGLITYLCSKEIYVMEHEFYTGLSLAVICIIATKKLGPVIAKYADGEVDKIAEEMSAGRKAEIKNYSEAIEEEKREQWRADGQFMLLDAKRENIALQLEAAYRERAMNVYREVKKRLDYQVEKQNIEQRIAQKHMVSWVVDSVLKSLTPEQEKDNINKCIADLGALASRA</sequence>
<dbReference type="AlphaFoldDB" id="A0A6M2DMM8"/>
<keyword evidence="8 9" id="KW-0472">Membrane</keyword>
<dbReference type="EMBL" id="GIIL01002572">
    <property type="protein sequence ID" value="NOV46298.1"/>
    <property type="molecule type" value="Transcribed_RNA"/>
</dbReference>
<evidence type="ECO:0000256" key="6">
    <source>
        <dbReference type="ARBA" id="ARBA00023065"/>
    </source>
</evidence>
<dbReference type="GO" id="GO:0046933">
    <property type="term" value="F:proton-transporting ATP synthase activity, rotational mechanism"/>
    <property type="evidence" value="ECO:0007669"/>
    <property type="project" value="TreeGrafter"/>
</dbReference>
<evidence type="ECO:0000256" key="3">
    <source>
        <dbReference type="ARBA" id="ARBA00022547"/>
    </source>
</evidence>
<evidence type="ECO:0000256" key="9">
    <source>
        <dbReference type="RuleBase" id="RU368017"/>
    </source>
</evidence>
<evidence type="ECO:0000256" key="4">
    <source>
        <dbReference type="ARBA" id="ARBA00022781"/>
    </source>
</evidence>
<evidence type="ECO:0000256" key="5">
    <source>
        <dbReference type="ARBA" id="ARBA00022792"/>
    </source>
</evidence>
<proteinExistence type="inferred from homology"/>
<dbReference type="FunFam" id="1.20.5.2210:FF:000003">
    <property type="entry name" value="ATP synthase subunit B"/>
    <property type="match status" value="1"/>
</dbReference>
<keyword evidence="3 9" id="KW-0138">CF(0)</keyword>
<organism evidence="10">
    <name type="scientific">Xenopsylla cheopis</name>
    <name type="common">Oriental rat flea</name>
    <name type="synonym">Pulex cheopis</name>
    <dbReference type="NCBI Taxonomy" id="163159"/>
    <lineage>
        <taxon>Eukaryota</taxon>
        <taxon>Metazoa</taxon>
        <taxon>Ecdysozoa</taxon>
        <taxon>Arthropoda</taxon>
        <taxon>Hexapoda</taxon>
        <taxon>Insecta</taxon>
        <taxon>Pterygota</taxon>
        <taxon>Neoptera</taxon>
        <taxon>Endopterygota</taxon>
        <taxon>Siphonaptera</taxon>
        <taxon>Pulicidae</taxon>
        <taxon>Xenopsyllinae</taxon>
        <taxon>Xenopsylla</taxon>
    </lineage>
</organism>
<evidence type="ECO:0000256" key="1">
    <source>
        <dbReference type="ARBA" id="ARBA00007479"/>
    </source>
</evidence>
<name>A0A6M2DMM8_XENCH</name>
<keyword evidence="6 9" id="KW-0406">Ion transport</keyword>
<evidence type="ECO:0000256" key="8">
    <source>
        <dbReference type="ARBA" id="ARBA00023136"/>
    </source>
</evidence>
<comment type="function">
    <text evidence="9">Subunit b, of the mitochondrial membrane ATP synthase complex (F(1)F(0) ATP synthase or Complex V) that produces ATP from ADP in the presence of a proton gradient across the membrane which is generated by electron transport complexes of the respiratory chain. ATP synthase complex consist of a soluble F(1) head domain - the catalytic core - and a membrane F(1) domain - the membrane proton channel. These two domains are linked by a central stalk rotating inside the F(1) region and a stationary peripheral stalk. During catalysis, ATP synthesis in the catalytic domain of F(1) is coupled via a rotary mechanism of the central stalk subunits to proton translocation. In vivo, can only synthesize ATP although its ATP hydrolase activity can be activated artificially in vitro. Part of the complex F(0) domain. Part of the complex F(0) domain and the peripheric stalk, which acts as a stator to hold the catalytic alpha(3)beta(3) subcomplex and subunit a/ATP6 static relative to the rotary elements.</text>
</comment>
<dbReference type="Gene3D" id="1.20.5.2210">
    <property type="match status" value="1"/>
</dbReference>
<protein>
    <recommendedName>
        <fullName evidence="9">ATP synthase subunit b</fullName>
    </recommendedName>
</protein>
<keyword evidence="4 9" id="KW-0375">Hydrogen ion transport</keyword>
<dbReference type="PANTHER" id="PTHR12733:SF3">
    <property type="entry name" value="ATP SYNTHASE F(0) COMPLEX SUBUNIT B1, MITOCHONDRIAL"/>
    <property type="match status" value="1"/>
</dbReference>
<dbReference type="PANTHER" id="PTHR12733">
    <property type="entry name" value="MITOCHONDRIAL ATP SYNTHASE B CHAIN"/>
    <property type="match status" value="1"/>
</dbReference>
<evidence type="ECO:0000256" key="2">
    <source>
        <dbReference type="ARBA" id="ARBA00022448"/>
    </source>
</evidence>
<keyword evidence="7 9" id="KW-0496">Mitochondrion</keyword>